<evidence type="ECO:0000313" key="1">
    <source>
        <dbReference type="EMBL" id="APD18511.1"/>
    </source>
</evidence>
<protein>
    <submittedName>
        <fullName evidence="1">Uncharacterized protein</fullName>
    </submittedName>
</protein>
<sequence>MQPQGTHPAPRAAEAILGARQARTRTRFVGVVARQLHEIAEGTVRVRTVPVTVNGARRVWVELVGSVGQPVSRSAAECRAAYGLLRRAFPSADWSVPRTYNAATGDLTHDGPGVPVDLGLDTAPAVIR</sequence>
<reference evidence="1 2" key="1">
    <citation type="submission" date="2016-11" db="EMBL/GenBank/DDBJ databases">
        <authorList>
            <person name="Meyer C.L."/>
            <person name="Nguyen V."/>
            <person name="Scott S.R."/>
            <person name="Nayek S."/>
            <person name="Syed N."/>
            <person name="Wagner P.E."/>
            <person name="Bhuiyan S."/>
            <person name="Layton S.R."/>
            <person name="Donegan-Quick R."/>
            <person name="Kim T."/>
            <person name="Visi D.K."/>
            <person name="Allen M.S."/>
            <person name="Hughes L.E."/>
            <person name="Garlena R.A."/>
            <person name="Russell D.A."/>
            <person name="Pope W.H."/>
            <person name="Jacobs-Sera D."/>
            <person name="Hendrix R.W."/>
            <person name="Hatfull G.F."/>
        </authorList>
    </citation>
    <scope>NUCLEOTIDE SEQUENCE [LARGE SCALE GENOMIC DNA]</scope>
</reference>
<keyword evidence="2" id="KW-1185">Reference proteome</keyword>
<gene>
    <name evidence="1" type="ORF">SEA_IDIDSUMTINWONG_36</name>
</gene>
<organism evidence="1 2">
    <name type="scientific">Streptomyces phage Ididsumtinwong</name>
    <dbReference type="NCBI Taxonomy" id="1920308"/>
    <lineage>
        <taxon>Viruses</taxon>
        <taxon>Duplodnaviria</taxon>
        <taxon>Heunggongvirae</taxon>
        <taxon>Uroviricota</taxon>
        <taxon>Caudoviricetes</taxon>
        <taxon>Austintatiousvirus</taxon>
        <taxon>Austintatiousvirus ididsumtinwong</taxon>
    </lineage>
</organism>
<proteinExistence type="predicted"/>
<name>A0A1J0MBX5_9CAUD</name>
<accession>A0A1J0MBX5</accession>
<evidence type="ECO:0000313" key="2">
    <source>
        <dbReference type="Proteomes" id="UP000222426"/>
    </source>
</evidence>
<dbReference type="EMBL" id="KY092479">
    <property type="protein sequence ID" value="APD18511.1"/>
    <property type="molecule type" value="Genomic_DNA"/>
</dbReference>
<dbReference type="Proteomes" id="UP000222426">
    <property type="component" value="Segment"/>
</dbReference>